<dbReference type="SMART" id="SM00387">
    <property type="entry name" value="HATPase_c"/>
    <property type="match status" value="1"/>
</dbReference>
<keyword evidence="4" id="KW-0732">Signal</keyword>
<name>A0A2U9CNE3_SCOMX</name>
<dbReference type="Pfam" id="PF10436">
    <property type="entry name" value="BCDHK_Adom3"/>
    <property type="match status" value="1"/>
</dbReference>
<dbReference type="InterPro" id="IPR036890">
    <property type="entry name" value="HATPase_C_sf"/>
</dbReference>
<dbReference type="PROSITE" id="PS50871">
    <property type="entry name" value="C1Q"/>
    <property type="match status" value="1"/>
</dbReference>
<evidence type="ECO:0000256" key="10">
    <source>
        <dbReference type="ARBA" id="ARBA00023157"/>
    </source>
</evidence>
<dbReference type="CDD" id="cd16929">
    <property type="entry name" value="HATPase_PDK-like"/>
    <property type="match status" value="1"/>
</dbReference>
<keyword evidence="6 11" id="KW-0418">Kinase</keyword>
<dbReference type="SUPFAM" id="SSF49842">
    <property type="entry name" value="TNF-like"/>
    <property type="match status" value="1"/>
</dbReference>
<comment type="similarity">
    <text evidence="2 11">Belongs to the PDK/BCKDK protein kinase family.</text>
</comment>
<feature type="compositionally biased region" description="Acidic residues" evidence="12">
    <location>
        <begin position="496"/>
        <end position="508"/>
    </location>
</feature>
<keyword evidence="5 11" id="KW-0547">Nucleotide-binding</keyword>
<evidence type="ECO:0000256" key="8">
    <source>
        <dbReference type="ARBA" id="ARBA00022946"/>
    </source>
</evidence>
<keyword evidence="10" id="KW-1015">Disulfide bond</keyword>
<dbReference type="EC" id="2.7.11.-" evidence="11"/>
<evidence type="ECO:0000256" key="3">
    <source>
        <dbReference type="ARBA" id="ARBA00022679"/>
    </source>
</evidence>
<evidence type="ECO:0000256" key="5">
    <source>
        <dbReference type="ARBA" id="ARBA00022741"/>
    </source>
</evidence>
<comment type="subcellular location">
    <subcellularLocation>
        <location evidence="1 11">Mitochondrion matrix</location>
    </subcellularLocation>
</comment>
<dbReference type="InterPro" id="IPR001073">
    <property type="entry name" value="C1q_dom"/>
</dbReference>
<feature type="domain" description="C1q" evidence="14">
    <location>
        <begin position="665"/>
        <end position="799"/>
    </location>
</feature>
<evidence type="ECO:0000256" key="6">
    <source>
        <dbReference type="ARBA" id="ARBA00022777"/>
    </source>
</evidence>
<evidence type="ECO:0000256" key="2">
    <source>
        <dbReference type="ARBA" id="ARBA00006155"/>
    </source>
</evidence>
<keyword evidence="3 11" id="KW-0808">Transferase</keyword>
<dbReference type="PROSITE" id="PS50109">
    <property type="entry name" value="HIS_KIN"/>
    <property type="match status" value="1"/>
</dbReference>
<dbReference type="InterPro" id="IPR039028">
    <property type="entry name" value="BCKD/PDK"/>
</dbReference>
<keyword evidence="9 11" id="KW-0496">Mitochondrion</keyword>
<dbReference type="Pfam" id="PF23283">
    <property type="entry name" value="D8C_UMOD"/>
    <property type="match status" value="1"/>
</dbReference>
<evidence type="ECO:0000259" key="13">
    <source>
        <dbReference type="PROSITE" id="PS50109"/>
    </source>
</evidence>
<dbReference type="SUPFAM" id="SSF69012">
    <property type="entry name" value="alpha-ketoacid dehydrogenase kinase, N-terminal domain"/>
    <property type="match status" value="1"/>
</dbReference>
<dbReference type="PANTHER" id="PTHR11947">
    <property type="entry name" value="PYRUVATE DEHYDROGENASE KINASE"/>
    <property type="match status" value="1"/>
</dbReference>
<dbReference type="STRING" id="52904.ENSSMAP00000014953"/>
<evidence type="ECO:0000256" key="1">
    <source>
        <dbReference type="ARBA" id="ARBA00004305"/>
    </source>
</evidence>
<dbReference type="Gene3D" id="1.20.140.20">
    <property type="entry name" value="Alpha-ketoacid/pyruvate dehydrogenase kinase, N-terminal domain"/>
    <property type="match status" value="1"/>
</dbReference>
<dbReference type="InterPro" id="IPR008983">
    <property type="entry name" value="Tumour_necrosis_fac-like_dom"/>
</dbReference>
<dbReference type="SMART" id="SM00110">
    <property type="entry name" value="C1Q"/>
    <property type="match status" value="1"/>
</dbReference>
<sequence length="799" mass="90018">MKLVRFIMKNAALASVPKHIEHFSKFSPSPLSMKQFLDFGSINACEKTSFVFLRQELPVRLSNIMKEINLLPDKLLTTPSVRTVQSWYIQSLLEILEFLDRNPDDHKVLGEFVDALVTIRNRHNDVVPTMAQGIIEYKEAFCQDPVTNQNIQYFLDRFYMSRISIRMLINQHTLIFDGTTNPVHPNTIGSIDPHCQVGDVVQDAFHSAKMLCDQYYLRSPDLILQEKNNKKKNHSIGIVYVPSHLYHMLFELFKNAMRATIETHESSNHLPPIQVMVSLGGEDMSIKVSDKGGGVPFRRIENLFSYMYSTAPAPQIGEYTRPPLAGFGYGLPISRLYAKYFQGDLQLYSMEGHGTDAVIYLKALSTDSIERLPVYNKTTLRNYKVSQEADDWCIPSKEPLDLSNYKMVVLAVAVFVTLTSCAVGCSGNSNSTELKLWSRRRPPAAAAAAASKETENLRCEPTTPQEALTQMYRGSAKKRAQREVGASVPSYGTHGDDDDGGDEEEGEEDSRRPGDPCFHHTVLDQAWRATNTTAKSKMCDRQVKWKGWYRLHYKGQSIQMPERCVPVNRCGTNAPLWLQGPHPRRRDGVVTRRVCGHWKKKCCAFRSNPIKVKKCRGNFYVYEFTVPTSCSLAYCAGTFLVQSAQFSLFSVLLQLCDDISLRGSVSHRQVHFFASYPGQLVGKVNRIKYSKVLVNMGRAFSSRTGVFRAPVKGVYQFFFSTQTSNAGLQTDLWLVVNGYWVAVSRTRVPRPATVGGLTTYMTFLRRGAVVYVTHNCGRSWANAASTTITFGGSLLAQMK</sequence>
<dbReference type="AlphaFoldDB" id="A0A2U9CNE3"/>
<dbReference type="FunFam" id="1.20.140.20:FF:000001">
    <property type="entry name" value="[Pyruvate dehydrogenase (acetyl-transferring)] kinase isozyme 2, mitochondrial"/>
    <property type="match status" value="1"/>
</dbReference>
<dbReference type="GO" id="GO:0005759">
    <property type="term" value="C:mitochondrial matrix"/>
    <property type="evidence" value="ECO:0007669"/>
    <property type="project" value="UniProtKB-SubCell"/>
</dbReference>
<evidence type="ECO:0000313" key="16">
    <source>
        <dbReference type="Proteomes" id="UP000246464"/>
    </source>
</evidence>
<dbReference type="InterPro" id="IPR018955">
    <property type="entry name" value="BCDHK/PDK_N"/>
</dbReference>
<dbReference type="PANTHER" id="PTHR11947:SF15">
    <property type="entry name" value="[PYRUVATE DEHYDROGENASE (ACETYL-TRANSFERRING)] KINASE ISOZYME 2, MITOCHONDRIAL"/>
    <property type="match status" value="1"/>
</dbReference>
<dbReference type="EMBL" id="CP026260">
    <property type="protein sequence ID" value="AWP18075.1"/>
    <property type="molecule type" value="Genomic_DNA"/>
</dbReference>
<dbReference type="InterPro" id="IPR003594">
    <property type="entry name" value="HATPase_dom"/>
</dbReference>
<gene>
    <name evidence="15" type="ORF">SMAX5B_020650</name>
</gene>
<dbReference type="SUPFAM" id="SSF55874">
    <property type="entry name" value="ATPase domain of HSP90 chaperone/DNA topoisomerase II/histidine kinase"/>
    <property type="match status" value="1"/>
</dbReference>
<dbReference type="GO" id="GO:0005524">
    <property type="term" value="F:ATP binding"/>
    <property type="evidence" value="ECO:0007669"/>
    <property type="project" value="UniProtKB-UniRule"/>
</dbReference>
<evidence type="ECO:0000256" key="9">
    <source>
        <dbReference type="ARBA" id="ARBA00023128"/>
    </source>
</evidence>
<evidence type="ECO:0000259" key="14">
    <source>
        <dbReference type="PROSITE" id="PS50871"/>
    </source>
</evidence>
<dbReference type="Pfam" id="PF02518">
    <property type="entry name" value="HATPase_c"/>
    <property type="match status" value="1"/>
</dbReference>
<dbReference type="Pfam" id="PF00386">
    <property type="entry name" value="C1q"/>
    <property type="match status" value="1"/>
</dbReference>
<dbReference type="Gene3D" id="3.30.565.10">
    <property type="entry name" value="Histidine kinase-like ATPase, C-terminal domain"/>
    <property type="match status" value="1"/>
</dbReference>
<organism evidence="15 16">
    <name type="scientific">Scophthalmus maximus</name>
    <name type="common">Turbot</name>
    <name type="synonym">Psetta maxima</name>
    <dbReference type="NCBI Taxonomy" id="52904"/>
    <lineage>
        <taxon>Eukaryota</taxon>
        <taxon>Metazoa</taxon>
        <taxon>Chordata</taxon>
        <taxon>Craniata</taxon>
        <taxon>Vertebrata</taxon>
        <taxon>Euteleostomi</taxon>
        <taxon>Actinopterygii</taxon>
        <taxon>Neopterygii</taxon>
        <taxon>Teleostei</taxon>
        <taxon>Neoteleostei</taxon>
        <taxon>Acanthomorphata</taxon>
        <taxon>Carangaria</taxon>
        <taxon>Pleuronectiformes</taxon>
        <taxon>Pleuronectoidei</taxon>
        <taxon>Scophthalmidae</taxon>
        <taxon>Scophthalmus</taxon>
    </lineage>
</organism>
<accession>A0A2U9CNE3</accession>
<dbReference type="GO" id="GO:0004740">
    <property type="term" value="F:pyruvate dehydrogenase (acetyl-transferring) kinase activity"/>
    <property type="evidence" value="ECO:0007669"/>
    <property type="project" value="TreeGrafter"/>
</dbReference>
<proteinExistence type="inferred from homology"/>
<protein>
    <recommendedName>
        <fullName evidence="11">Protein-serine/threonine kinase</fullName>
        <ecNumber evidence="11">2.7.11.-</ecNumber>
    </recommendedName>
</protein>
<keyword evidence="15" id="KW-0670">Pyruvate</keyword>
<feature type="domain" description="Histidine kinase" evidence="13">
    <location>
        <begin position="242"/>
        <end position="365"/>
    </location>
</feature>
<keyword evidence="7 11" id="KW-0067">ATP-binding</keyword>
<dbReference type="InterPro" id="IPR036784">
    <property type="entry name" value="AK/P_DHK_N_sf"/>
</dbReference>
<keyword evidence="8" id="KW-0809">Transit peptide</keyword>
<keyword evidence="16" id="KW-1185">Reference proteome</keyword>
<evidence type="ECO:0000256" key="7">
    <source>
        <dbReference type="ARBA" id="ARBA00022840"/>
    </source>
</evidence>
<reference evidence="15 16" key="1">
    <citation type="submission" date="2017-12" db="EMBL/GenBank/DDBJ databases">
        <title>Integrating genomic resources of turbot (Scophthalmus maximus) in depth evaluation of genetic and physical mapping variation across individuals.</title>
        <authorList>
            <person name="Martinez P."/>
        </authorList>
    </citation>
    <scope>NUCLEOTIDE SEQUENCE [LARGE SCALE GENOMIC DNA]</scope>
</reference>
<evidence type="ECO:0000256" key="11">
    <source>
        <dbReference type="RuleBase" id="RU366032"/>
    </source>
</evidence>
<dbReference type="InterPro" id="IPR057774">
    <property type="entry name" value="D8C_UMOD/GP2/OIT3-like"/>
</dbReference>
<dbReference type="Proteomes" id="UP000246464">
    <property type="component" value="Chromosome 18"/>
</dbReference>
<dbReference type="Gene3D" id="2.60.120.40">
    <property type="match status" value="1"/>
</dbReference>
<evidence type="ECO:0000256" key="4">
    <source>
        <dbReference type="ARBA" id="ARBA00022729"/>
    </source>
</evidence>
<evidence type="ECO:0000256" key="12">
    <source>
        <dbReference type="SAM" id="MobiDB-lite"/>
    </source>
</evidence>
<dbReference type="InterPro" id="IPR005467">
    <property type="entry name" value="His_kinase_dom"/>
</dbReference>
<evidence type="ECO:0000313" key="15">
    <source>
        <dbReference type="EMBL" id="AWP18075.1"/>
    </source>
</evidence>
<dbReference type="FunFam" id="3.30.565.10:FF:000007">
    <property type="entry name" value="Mitochondrial pyruvate dehydrogenase kinase isoform 2"/>
    <property type="match status" value="1"/>
</dbReference>
<dbReference type="GO" id="GO:0010906">
    <property type="term" value="P:regulation of glucose metabolic process"/>
    <property type="evidence" value="ECO:0007669"/>
    <property type="project" value="TreeGrafter"/>
</dbReference>
<feature type="region of interest" description="Disordered" evidence="12">
    <location>
        <begin position="445"/>
        <end position="517"/>
    </location>
</feature>